<dbReference type="KEGG" id="lmat:92512306"/>
<keyword evidence="1" id="KW-0472">Membrane</keyword>
<organism evidence="2 3">
    <name type="scientific">Leishmania martiniquensis</name>
    <dbReference type="NCBI Taxonomy" id="1580590"/>
    <lineage>
        <taxon>Eukaryota</taxon>
        <taxon>Discoba</taxon>
        <taxon>Euglenozoa</taxon>
        <taxon>Kinetoplastea</taxon>
        <taxon>Metakinetoplastina</taxon>
        <taxon>Trypanosomatida</taxon>
        <taxon>Trypanosomatidae</taxon>
        <taxon>Leishmaniinae</taxon>
        <taxon>Leishmania</taxon>
    </lineage>
</organism>
<name>A0A836KC43_9TRYP</name>
<feature type="transmembrane region" description="Helical" evidence="1">
    <location>
        <begin position="36"/>
        <end position="56"/>
    </location>
</feature>
<evidence type="ECO:0008006" key="4">
    <source>
        <dbReference type="Google" id="ProtNLM"/>
    </source>
</evidence>
<protein>
    <recommendedName>
        <fullName evidence="4">Alkaline phosphatase</fullName>
    </recommendedName>
</protein>
<evidence type="ECO:0000313" key="2">
    <source>
        <dbReference type="EMBL" id="KAG5468231.1"/>
    </source>
</evidence>
<keyword evidence="1" id="KW-0812">Transmembrane</keyword>
<accession>A0A836KC43</accession>
<keyword evidence="1" id="KW-1133">Transmembrane helix</keyword>
<keyword evidence="3" id="KW-1185">Reference proteome</keyword>
<dbReference type="SUPFAM" id="SSF53649">
    <property type="entry name" value="Alkaline phosphatase-like"/>
    <property type="match status" value="1"/>
</dbReference>
<dbReference type="SMR" id="A0A836KC43"/>
<evidence type="ECO:0000256" key="1">
    <source>
        <dbReference type="SAM" id="Phobius"/>
    </source>
</evidence>
<dbReference type="GeneID" id="92512306"/>
<dbReference type="RefSeq" id="XP_067175169.1">
    <property type="nucleotide sequence ID" value="XM_067319794.1"/>
</dbReference>
<comment type="caution">
    <text evidence="2">The sequence shown here is derived from an EMBL/GenBank/DDBJ whole genome shotgun (WGS) entry which is preliminary data.</text>
</comment>
<dbReference type="InterPro" id="IPR017850">
    <property type="entry name" value="Alkaline_phosphatase_core_sf"/>
</dbReference>
<evidence type="ECO:0000313" key="3">
    <source>
        <dbReference type="Proteomes" id="UP000673552"/>
    </source>
</evidence>
<gene>
    <name evidence="2" type="ORF">LSCM1_02209</name>
</gene>
<reference evidence="2 3" key="1">
    <citation type="submission" date="2021-03" db="EMBL/GenBank/DDBJ databases">
        <title>Leishmania (Mundinia) martiniquensis Genome sequencing and assembly.</title>
        <authorList>
            <person name="Almutairi H."/>
            <person name="Gatherer D."/>
        </authorList>
    </citation>
    <scope>NUCLEOTIDE SEQUENCE [LARGE SCALE GENOMIC DNA]</scope>
    <source>
        <strain evidence="2">LSCM1</strain>
    </source>
</reference>
<dbReference type="AlphaFoldDB" id="A0A836KC43"/>
<dbReference type="Proteomes" id="UP000673552">
    <property type="component" value="Chromosome 34"/>
</dbReference>
<sequence>MPSLHHRKLPPPKEPGTHTNIEVKEALHARALRRTVLVTAVVFLLLACLAVVSNTARKTVGGTGKPKAVILVAKGLSPMSVSRAMKSNKSPFMRLLSRKGGRLASVAANYNTTNPLVNLLTGSATVAADTLAGVTTIFGWLKAQKKKVVVAAPSTYWSSGKEGTDPCPQVGLLDTECSGQRCPEAKASAYCNAFRKYITCDDCAQLYNQEILLAFEKMVNESADALYFQVSPLVEAEVNNVERVVQERSLVNLLDAAVGRIALALSERTSKVSENWLLILTSDGANAEKAAPLLVAVYTKGELVQLKDIEEDAQTTDVAKTIKHWFKGTTSNSSRLLGICTSGEKVENCKNTV</sequence>
<proteinExistence type="predicted"/>
<dbReference type="EMBL" id="JAFEUZ010000034">
    <property type="protein sequence ID" value="KAG5468231.1"/>
    <property type="molecule type" value="Genomic_DNA"/>
</dbReference>
<dbReference type="OrthoDB" id="278638at2759"/>